<dbReference type="InterPro" id="IPR013320">
    <property type="entry name" value="ConA-like_dom_sf"/>
</dbReference>
<evidence type="ECO:0000313" key="2">
    <source>
        <dbReference type="EMBL" id="MBB2150032.1"/>
    </source>
</evidence>
<accession>A0ABR6EXL3</accession>
<keyword evidence="1" id="KW-0732">Signal</keyword>
<reference evidence="2 3" key="1">
    <citation type="submission" date="2019-11" db="EMBL/GenBank/DDBJ databases">
        <title>Description of Pedobacter sp. LMG 31462T.</title>
        <authorList>
            <person name="Carlier A."/>
            <person name="Qi S."/>
            <person name="Vandamme P."/>
        </authorList>
    </citation>
    <scope>NUCLEOTIDE SEQUENCE [LARGE SCALE GENOMIC DNA]</scope>
    <source>
        <strain evidence="2 3">LMG 31462</strain>
    </source>
</reference>
<dbReference type="InterPro" id="IPR017850">
    <property type="entry name" value="Alkaline_phosphatase_core_sf"/>
</dbReference>
<dbReference type="EMBL" id="WNXC01000004">
    <property type="protein sequence ID" value="MBB2150032.1"/>
    <property type="molecule type" value="Genomic_DNA"/>
</dbReference>
<evidence type="ECO:0000313" key="3">
    <source>
        <dbReference type="Proteomes" id="UP000636110"/>
    </source>
</evidence>
<dbReference type="Gene3D" id="2.60.120.200">
    <property type="match status" value="1"/>
</dbReference>
<dbReference type="SUPFAM" id="SSF53649">
    <property type="entry name" value="Alkaline phosphatase-like"/>
    <property type="match status" value="1"/>
</dbReference>
<organism evidence="2 3">
    <name type="scientific">Pedobacter gandavensis</name>
    <dbReference type="NCBI Taxonomy" id="2679963"/>
    <lineage>
        <taxon>Bacteria</taxon>
        <taxon>Pseudomonadati</taxon>
        <taxon>Bacteroidota</taxon>
        <taxon>Sphingobacteriia</taxon>
        <taxon>Sphingobacteriales</taxon>
        <taxon>Sphingobacteriaceae</taxon>
        <taxon>Pedobacter</taxon>
    </lineage>
</organism>
<dbReference type="PROSITE" id="PS51257">
    <property type="entry name" value="PROKAR_LIPOPROTEIN"/>
    <property type="match status" value="1"/>
</dbReference>
<gene>
    <name evidence="2" type="ORF">GM920_14105</name>
</gene>
<protein>
    <submittedName>
        <fullName evidence="2">DUF4983 domain-containing protein</fullName>
    </submittedName>
</protein>
<dbReference type="Proteomes" id="UP000636110">
    <property type="component" value="Unassembled WGS sequence"/>
</dbReference>
<keyword evidence="3" id="KW-1185">Reference proteome</keyword>
<feature type="signal peptide" evidence="1">
    <location>
        <begin position="1"/>
        <end position="32"/>
    </location>
</feature>
<name>A0ABR6EXL3_9SPHI</name>
<dbReference type="SUPFAM" id="SSF49899">
    <property type="entry name" value="Concanavalin A-like lectins/glucanases"/>
    <property type="match status" value="1"/>
</dbReference>
<dbReference type="InterPro" id="IPR002591">
    <property type="entry name" value="Phosphodiest/P_Trfase"/>
</dbReference>
<sequence>MNHKNTYLYKGMKSLLALMSLALIFLMGSCNKDFPNQLSQEHKNDTAAVSSKNRKVLYLIIDGARGRAIRELNAPNLTQIIKRSIYSYDGLSDFNKTSMSNADGWSTMLTGVTAAKHGVRSEDFSGNRLTQYPTLFSRMKALNPTLRSASFSASAAFASNLATDATESKSFNNDDVAVKTALMQELNRDDATLAVAEFGSVEAAGKEFGYSENTPGYATALLKMDAYVGEILEALTKRKNYAGENWLVVIASNKGGALPAGPPTTDKTVYADDSRNNFIAFYNPRFITSLVAKPASDQIPFTSVAPKFYGGDGQNVKAVIPNDNGLYNFGTNDFTIQCKFKGSGTDRSWPVFLSKSTGINNGSTPGWVIYLSGKVWSMNVSGNGGWSNFSSNGVVNDGLWHTITVVFYTEGAKKMVRCLTDGVVTNAGVDITSRGTRDTSVPLAMGRKSGDAENPDVLISELQIFNTALSNATIAAQVKKTTLDPAHPNINNLVGYWPCNEGKGNQLINLAPRGKGIDFTLTGLYQWQVFSEYSPFLDPPISDSFYLLVPNSVDIPFMIYQWMGMNAPTGWGLEGVVWKAKYTDVK</sequence>
<dbReference type="RefSeq" id="WP_182958457.1">
    <property type="nucleotide sequence ID" value="NZ_WNXC01000004.1"/>
</dbReference>
<dbReference type="Gene3D" id="3.40.720.10">
    <property type="entry name" value="Alkaline Phosphatase, subunit A"/>
    <property type="match status" value="1"/>
</dbReference>
<evidence type="ECO:0000256" key="1">
    <source>
        <dbReference type="SAM" id="SignalP"/>
    </source>
</evidence>
<proteinExistence type="predicted"/>
<feature type="chain" id="PRO_5047209043" evidence="1">
    <location>
        <begin position="33"/>
        <end position="586"/>
    </location>
</feature>
<dbReference type="Pfam" id="PF13385">
    <property type="entry name" value="Laminin_G_3"/>
    <property type="match status" value="1"/>
</dbReference>
<comment type="caution">
    <text evidence="2">The sequence shown here is derived from an EMBL/GenBank/DDBJ whole genome shotgun (WGS) entry which is preliminary data.</text>
</comment>
<dbReference type="Pfam" id="PF01663">
    <property type="entry name" value="Phosphodiest"/>
    <property type="match status" value="1"/>
</dbReference>